<gene>
    <name evidence="5" type="ORF">NYR02_13225</name>
</gene>
<feature type="transmembrane region" description="Helical" evidence="3">
    <location>
        <begin position="41"/>
        <end position="61"/>
    </location>
</feature>
<dbReference type="EMBL" id="JAOANI010000020">
    <property type="protein sequence ID" value="MCT7359975.1"/>
    <property type="molecule type" value="Genomic_DNA"/>
</dbReference>
<evidence type="ECO:0000259" key="4">
    <source>
        <dbReference type="PROSITE" id="PS51635"/>
    </source>
</evidence>
<reference evidence="5" key="1">
    <citation type="journal article" date="2022" name="Front. Microbiol.">
        <title>Genome-based taxonomic rearrangement of Oceanobacter-related bacteria including the description of Thalassolituus hydrocarbonoclasticus sp. nov. and Thalassolituus pacificus sp. nov. and emended description of the genus Thalassolituus.</title>
        <authorList>
            <person name="Dong C."/>
            <person name="Wei L."/>
            <person name="Wang J."/>
            <person name="Lai Q."/>
            <person name="Huang Z."/>
            <person name="Shao Z."/>
        </authorList>
    </citation>
    <scope>NUCLEOTIDE SEQUENCE</scope>
    <source>
        <strain evidence="5">59MF3M-4</strain>
    </source>
</reference>
<evidence type="ECO:0000256" key="3">
    <source>
        <dbReference type="SAM" id="Phobius"/>
    </source>
</evidence>
<feature type="short sequence motif" description="DGA/G" evidence="2">
    <location>
        <begin position="213"/>
        <end position="215"/>
    </location>
</feature>
<dbReference type="InterPro" id="IPR016035">
    <property type="entry name" value="Acyl_Trfase/lysoPLipase"/>
</dbReference>
<keyword evidence="3" id="KW-0812">Transmembrane</keyword>
<accession>A0A9X3AS45</accession>
<dbReference type="SUPFAM" id="SSF52151">
    <property type="entry name" value="FabD/lysophospholipase-like"/>
    <property type="match status" value="1"/>
</dbReference>
<organism evidence="5 6">
    <name type="scientific">Thalassolituus pacificus</name>
    <dbReference type="NCBI Taxonomy" id="2975440"/>
    <lineage>
        <taxon>Bacteria</taxon>
        <taxon>Pseudomonadati</taxon>
        <taxon>Pseudomonadota</taxon>
        <taxon>Gammaproteobacteria</taxon>
        <taxon>Oceanospirillales</taxon>
        <taxon>Oceanospirillaceae</taxon>
        <taxon>Thalassolituus</taxon>
    </lineage>
</organism>
<dbReference type="PROSITE" id="PS51635">
    <property type="entry name" value="PNPLA"/>
    <property type="match status" value="1"/>
</dbReference>
<dbReference type="AlphaFoldDB" id="A0A9X3AS45"/>
<protein>
    <submittedName>
        <fullName evidence="5">Patatin-like phospholipase family protein</fullName>
    </submittedName>
</protein>
<keyword evidence="1 2" id="KW-0443">Lipid metabolism</keyword>
<dbReference type="Pfam" id="PF01734">
    <property type="entry name" value="Patatin"/>
    <property type="match status" value="1"/>
</dbReference>
<keyword evidence="3" id="KW-1133">Transmembrane helix</keyword>
<keyword evidence="2" id="KW-0442">Lipid degradation</keyword>
<evidence type="ECO:0000313" key="5">
    <source>
        <dbReference type="EMBL" id="MCT7359975.1"/>
    </source>
</evidence>
<evidence type="ECO:0000256" key="1">
    <source>
        <dbReference type="ARBA" id="ARBA00023098"/>
    </source>
</evidence>
<feature type="active site" description="Proton acceptor" evidence="2">
    <location>
        <position position="213"/>
    </location>
</feature>
<keyword evidence="2" id="KW-0378">Hydrolase</keyword>
<name>A0A9X3AS45_9GAMM</name>
<dbReference type="GO" id="GO:0016787">
    <property type="term" value="F:hydrolase activity"/>
    <property type="evidence" value="ECO:0007669"/>
    <property type="project" value="UniProtKB-UniRule"/>
</dbReference>
<dbReference type="RefSeq" id="WP_260976838.1">
    <property type="nucleotide sequence ID" value="NZ_JAOANI010000020.1"/>
</dbReference>
<dbReference type="Gene3D" id="3.40.1090.10">
    <property type="entry name" value="Cytosolic phospholipase A2 catalytic domain"/>
    <property type="match status" value="2"/>
</dbReference>
<feature type="active site" description="Nucleophile" evidence="2">
    <location>
        <position position="46"/>
    </location>
</feature>
<comment type="caution">
    <text evidence="2">Lacks conserved residue(s) required for the propagation of feature annotation.</text>
</comment>
<evidence type="ECO:0000256" key="2">
    <source>
        <dbReference type="PROSITE-ProRule" id="PRU01161"/>
    </source>
</evidence>
<reference evidence="5" key="2">
    <citation type="submission" date="2022-08" db="EMBL/GenBank/DDBJ databases">
        <authorList>
            <person name="Dong C."/>
        </authorList>
    </citation>
    <scope>NUCLEOTIDE SEQUENCE</scope>
    <source>
        <strain evidence="5">59MF3M-4</strain>
    </source>
</reference>
<feature type="domain" description="PNPLA" evidence="4">
    <location>
        <begin position="9"/>
        <end position="226"/>
    </location>
</feature>
<proteinExistence type="predicted"/>
<dbReference type="Proteomes" id="UP001147830">
    <property type="component" value="Unassembled WGS sequence"/>
</dbReference>
<evidence type="ECO:0000313" key="6">
    <source>
        <dbReference type="Proteomes" id="UP001147830"/>
    </source>
</evidence>
<keyword evidence="3" id="KW-0472">Membrane</keyword>
<dbReference type="InterPro" id="IPR002641">
    <property type="entry name" value="PNPLA_dom"/>
</dbReference>
<comment type="caution">
    <text evidence="5">The sequence shown here is derived from an EMBL/GenBank/DDBJ whole genome shotgun (WGS) entry which is preliminary data.</text>
</comment>
<dbReference type="GO" id="GO:0016042">
    <property type="term" value="P:lipid catabolic process"/>
    <property type="evidence" value="ECO:0007669"/>
    <property type="project" value="UniProtKB-UniRule"/>
</dbReference>
<keyword evidence="6" id="KW-1185">Reference proteome</keyword>
<sequence length="325" mass="34690">MSQSKRALVLGCGAVAGGAWSIAALQAVSKQLNWNPADADIMVGTSVGAVLVALLASGVSLERLVAAQNNEPQHGCYWNHATDSGGKLPPWPQWKFSGPALFKKALNREVSLLTGLCGILPRGRTDMSGFVRLIQSASAGDVWPQALQAGQQTQQTQKKLWLMAVDAKTAARRAIGRQADDFTQVPLSRAVCASYAVPGCCPPVNIQGNTYLDGGIVSPASADLLVNEDVDEVIIIAPMASRWPGKSGSVFNAVERYARKGMTRIVDREEAMLRAAGKRVIRIEPNEDDLQAFGWNLLDPARRQGVFDTALLTTPTTVAQAIAMA</sequence>
<feature type="short sequence motif" description="GXSXG" evidence="2">
    <location>
        <begin position="44"/>
        <end position="48"/>
    </location>
</feature>